<proteinExistence type="inferred from homology"/>
<feature type="transmembrane region" description="Helical" evidence="8">
    <location>
        <begin position="372"/>
        <end position="391"/>
    </location>
</feature>
<dbReference type="Gene3D" id="1.20.1640.10">
    <property type="entry name" value="Multidrug efflux transporter AcrB transmembrane domain"/>
    <property type="match status" value="2"/>
</dbReference>
<feature type="transmembrane region" description="Helical" evidence="8">
    <location>
        <begin position="172"/>
        <end position="191"/>
    </location>
</feature>
<comment type="caution">
    <text evidence="10">The sequence shown here is derived from an EMBL/GenBank/DDBJ whole genome shotgun (WGS) entry which is preliminary data.</text>
</comment>
<evidence type="ECO:0000256" key="8">
    <source>
        <dbReference type="SAM" id="Phobius"/>
    </source>
</evidence>
<comment type="similarity">
    <text evidence="2">Belongs to the resistance-nodulation-cell division (RND) (TC 2.A.6) family. MmpL subfamily.</text>
</comment>
<evidence type="ECO:0000256" key="1">
    <source>
        <dbReference type="ARBA" id="ARBA00004651"/>
    </source>
</evidence>
<feature type="transmembrane region" description="Helical" evidence="8">
    <location>
        <begin position="286"/>
        <end position="308"/>
    </location>
</feature>
<feature type="transmembrane region" description="Helical" evidence="8">
    <location>
        <begin position="314"/>
        <end position="341"/>
    </location>
</feature>
<feature type="transmembrane region" description="Helical" evidence="8">
    <location>
        <begin position="567"/>
        <end position="586"/>
    </location>
</feature>
<feature type="transmembrane region" description="Helical" evidence="8">
    <location>
        <begin position="198"/>
        <end position="215"/>
    </location>
</feature>
<comment type="subcellular location">
    <subcellularLocation>
        <location evidence="1">Cell membrane</location>
        <topology evidence="1">Multi-pass membrane protein</topology>
    </subcellularLocation>
</comment>
<evidence type="ECO:0000313" key="11">
    <source>
        <dbReference type="Proteomes" id="UP000659223"/>
    </source>
</evidence>
<name>A0ABQ2Z4V3_9ACTN</name>
<dbReference type="PANTHER" id="PTHR33406:SF11">
    <property type="entry name" value="MEMBRANE PROTEIN SCO6666-RELATED"/>
    <property type="match status" value="1"/>
</dbReference>
<evidence type="ECO:0000256" key="7">
    <source>
        <dbReference type="SAM" id="MobiDB-lite"/>
    </source>
</evidence>
<keyword evidence="11" id="KW-1185">Reference proteome</keyword>
<evidence type="ECO:0000256" key="3">
    <source>
        <dbReference type="ARBA" id="ARBA00022475"/>
    </source>
</evidence>
<dbReference type="Proteomes" id="UP000659223">
    <property type="component" value="Unassembled WGS sequence"/>
</dbReference>
<keyword evidence="4 8" id="KW-0812">Transmembrane</keyword>
<feature type="transmembrane region" description="Helical" evidence="8">
    <location>
        <begin position="606"/>
        <end position="630"/>
    </location>
</feature>
<protein>
    <submittedName>
        <fullName evidence="10">Membrane protein</fullName>
    </submittedName>
</protein>
<dbReference type="PANTHER" id="PTHR33406">
    <property type="entry name" value="MEMBRANE PROTEIN MJ1562-RELATED"/>
    <property type="match status" value="1"/>
</dbReference>
<keyword evidence="6 8" id="KW-0472">Membrane</keyword>
<evidence type="ECO:0000256" key="5">
    <source>
        <dbReference type="ARBA" id="ARBA00022989"/>
    </source>
</evidence>
<feature type="region of interest" description="Disordered" evidence="7">
    <location>
        <begin position="735"/>
        <end position="755"/>
    </location>
</feature>
<dbReference type="EMBL" id="BMUT01000013">
    <property type="protein sequence ID" value="GGY01475.1"/>
    <property type="molecule type" value="Genomic_DNA"/>
</dbReference>
<feature type="transmembrane region" description="Helical" evidence="8">
    <location>
        <begin position="651"/>
        <end position="670"/>
    </location>
</feature>
<keyword evidence="3" id="KW-1003">Cell membrane</keyword>
<evidence type="ECO:0000256" key="6">
    <source>
        <dbReference type="ARBA" id="ARBA00023136"/>
    </source>
</evidence>
<feature type="transmembrane region" description="Helical" evidence="8">
    <location>
        <begin position="676"/>
        <end position="699"/>
    </location>
</feature>
<reference evidence="11" key="1">
    <citation type="journal article" date="2019" name="Int. J. Syst. Evol. Microbiol.">
        <title>The Global Catalogue of Microorganisms (GCM) 10K type strain sequencing project: providing services to taxonomists for standard genome sequencing and annotation.</title>
        <authorList>
            <consortium name="The Broad Institute Genomics Platform"/>
            <consortium name="The Broad Institute Genome Sequencing Center for Infectious Disease"/>
            <person name="Wu L."/>
            <person name="Ma J."/>
        </authorList>
    </citation>
    <scope>NUCLEOTIDE SEQUENCE [LARGE SCALE GENOMIC DNA]</scope>
    <source>
        <strain evidence="11">JCM 4586</strain>
    </source>
</reference>
<dbReference type="Pfam" id="PF03176">
    <property type="entry name" value="MMPL"/>
    <property type="match status" value="2"/>
</dbReference>
<evidence type="ECO:0000259" key="9">
    <source>
        <dbReference type="PROSITE" id="PS50156"/>
    </source>
</evidence>
<gene>
    <name evidence="10" type="ORF">GCM10010324_55480</name>
</gene>
<evidence type="ECO:0000313" key="10">
    <source>
        <dbReference type="EMBL" id="GGY01475.1"/>
    </source>
</evidence>
<sequence>MMTRWVVSRPWRVLAGAGLLGTVLGLWLLGAHPQFSGGGYLATGTEAARADAVLAERFHAGLPDLVLRADADSPAGSEAVSRAGLDLTVRLSLQPGVERVYSYWNTGASELLSKNGHGALVVADLSGDDAATARAAERLVPRFTGLHGPLRVSATGISYVSAQATDVSGDELLRAELLGVPLTGLALLLAFGSPVAALLPVLTGLFAVLGAYPLLCALAEVMPVSALATNVATALGFGVAVDYGLFLVSRFRQELAATEDGSQDTQDAQDTRGATLRTMRTAGRTVFFSSGTIALCLTPMLLFPLPFLRSLACAGIAVVLCCGLATACVLPALLVLLGRWIDRGDPLARWRRARSPESLLWRRVARAATGRPVLAGGCCVLLLAASALPFAHVRFGVTDYRVLPAELESHAVAAGIERDFSLPWDRAVTVLLPATDAVEQEAEVTAYARQLSVRPDVASVVTGLGTYAHGRLVAGPTPGSLLQITTGGTWLAVTGSGPPASDPALVRTLRALPSPGPHLVTGCPARVLDTKTALARVLPFIGALLIGCVLILLFLFTGSLLIPLKAVVLAALSMCASFGAMVHIFQDGHLRGLLGPFTVTGELETAMPVVMFCFAFGVSVDYELFLIARIQEEYRAGADCRTAVIRGIARTGRVITTASLLVAIAVLPLLTSHVVLLKMFGCGIALAVLMDATVVRGVLVPAFMRLAGRANWWAPAPLRRLHRRLGLHTAFVPPPESTGAVPAQQKPTVRKKIRT</sequence>
<evidence type="ECO:0000256" key="2">
    <source>
        <dbReference type="ARBA" id="ARBA00010157"/>
    </source>
</evidence>
<organism evidence="10 11">
    <name type="scientific">Streptomyces hiroshimensis</name>
    <dbReference type="NCBI Taxonomy" id="66424"/>
    <lineage>
        <taxon>Bacteria</taxon>
        <taxon>Bacillati</taxon>
        <taxon>Actinomycetota</taxon>
        <taxon>Actinomycetes</taxon>
        <taxon>Kitasatosporales</taxon>
        <taxon>Streptomycetaceae</taxon>
        <taxon>Streptomyces</taxon>
    </lineage>
</organism>
<evidence type="ECO:0000256" key="4">
    <source>
        <dbReference type="ARBA" id="ARBA00022692"/>
    </source>
</evidence>
<keyword evidence="5 8" id="KW-1133">Transmembrane helix</keyword>
<feature type="transmembrane region" description="Helical" evidence="8">
    <location>
        <begin position="537"/>
        <end position="555"/>
    </location>
</feature>
<dbReference type="PROSITE" id="PS50156">
    <property type="entry name" value="SSD"/>
    <property type="match status" value="1"/>
</dbReference>
<feature type="domain" description="SSD" evidence="9">
    <location>
        <begin position="203"/>
        <end position="336"/>
    </location>
</feature>
<accession>A0ABQ2Z4V3</accession>
<dbReference type="SUPFAM" id="SSF82866">
    <property type="entry name" value="Multidrug efflux transporter AcrB transmembrane domain"/>
    <property type="match status" value="2"/>
</dbReference>
<feature type="transmembrane region" description="Helical" evidence="8">
    <location>
        <begin position="227"/>
        <end position="248"/>
    </location>
</feature>
<dbReference type="InterPro" id="IPR004869">
    <property type="entry name" value="MMPL_dom"/>
</dbReference>
<dbReference type="InterPro" id="IPR050545">
    <property type="entry name" value="Mycobact_MmpL"/>
</dbReference>
<dbReference type="InterPro" id="IPR000731">
    <property type="entry name" value="SSD"/>
</dbReference>